<organism evidence="8">
    <name type="scientific">Schlesneria paludicola</name>
    <dbReference type="NCBI Taxonomy" id="360056"/>
    <lineage>
        <taxon>Bacteria</taxon>
        <taxon>Pseudomonadati</taxon>
        <taxon>Planctomycetota</taxon>
        <taxon>Planctomycetia</taxon>
        <taxon>Planctomycetales</taxon>
        <taxon>Planctomycetaceae</taxon>
        <taxon>Schlesneria</taxon>
    </lineage>
</organism>
<accession>A0A7C4LNK8</accession>
<dbReference type="GO" id="GO:0071424">
    <property type="term" value="F:rRNA (cytosine-N4-)-methyltransferase activity"/>
    <property type="evidence" value="ECO:0007669"/>
    <property type="project" value="UniProtKB-UniRule"/>
</dbReference>
<evidence type="ECO:0000256" key="3">
    <source>
        <dbReference type="ARBA" id="ARBA00022603"/>
    </source>
</evidence>
<comment type="similarity">
    <text evidence="1 6">Belongs to the methyltransferase superfamily. RsmH family.</text>
</comment>
<evidence type="ECO:0000256" key="1">
    <source>
        <dbReference type="ARBA" id="ARBA00010396"/>
    </source>
</evidence>
<reference evidence="8" key="1">
    <citation type="journal article" date="2020" name="mSystems">
        <title>Genome- and Community-Level Interaction Insights into Carbon Utilization and Element Cycling Functions of Hydrothermarchaeota in Hydrothermal Sediment.</title>
        <authorList>
            <person name="Zhou Z."/>
            <person name="Liu Y."/>
            <person name="Xu W."/>
            <person name="Pan J."/>
            <person name="Luo Z.H."/>
            <person name="Li M."/>
        </authorList>
    </citation>
    <scope>NUCLEOTIDE SEQUENCE [LARGE SCALE GENOMIC DNA]</scope>
    <source>
        <strain evidence="8">SpSt-508</strain>
    </source>
</reference>
<dbReference type="InterPro" id="IPR023397">
    <property type="entry name" value="SAM-dep_MeTrfase_MraW_recog"/>
</dbReference>
<feature type="binding site" evidence="6">
    <location>
        <position position="117"/>
    </location>
    <ligand>
        <name>S-adenosyl-L-methionine</name>
        <dbReference type="ChEBI" id="CHEBI:59789"/>
    </ligand>
</feature>
<proteinExistence type="inferred from homology"/>
<dbReference type="EMBL" id="DSVQ01000016">
    <property type="protein sequence ID" value="HGT40039.1"/>
    <property type="molecule type" value="Genomic_DNA"/>
</dbReference>
<dbReference type="SUPFAM" id="SSF53335">
    <property type="entry name" value="S-adenosyl-L-methionine-dependent methyltransferases"/>
    <property type="match status" value="1"/>
</dbReference>
<evidence type="ECO:0000256" key="2">
    <source>
        <dbReference type="ARBA" id="ARBA00022552"/>
    </source>
</evidence>
<feature type="binding site" evidence="6">
    <location>
        <begin position="44"/>
        <end position="46"/>
    </location>
    <ligand>
        <name>S-adenosyl-L-methionine</name>
        <dbReference type="ChEBI" id="CHEBI:59789"/>
    </ligand>
</feature>
<comment type="function">
    <text evidence="6">Specifically methylates the N4 position of cytidine in position 1402 (C1402) of 16S rRNA.</text>
</comment>
<feature type="compositionally biased region" description="Basic and acidic residues" evidence="7">
    <location>
        <begin position="332"/>
        <end position="343"/>
    </location>
</feature>
<name>A0A7C4LNK8_9PLAN</name>
<dbReference type="EC" id="2.1.1.199" evidence="6"/>
<keyword evidence="5 6" id="KW-0949">S-adenosyl-L-methionine</keyword>
<dbReference type="GO" id="GO:0005737">
    <property type="term" value="C:cytoplasm"/>
    <property type="evidence" value="ECO:0007669"/>
    <property type="project" value="UniProtKB-SubCell"/>
</dbReference>
<dbReference type="AlphaFoldDB" id="A0A7C4LNK8"/>
<sequence length="343" mass="37433">MLSARPPSQTARRSIHQPVMVREVLQALALEPGLTVVDGTVGGGGHSARILECLGAHGRLIGLDRDASMLERARSVLPAGNVTLVHASYADLRAVLDQLALAAVDRIFVDLGLSSDQLADESRGFSFDAEGPLDMRYDVSVGRPAWQWLAECDQAALQQILEEYGEEPHSRRIAAAIVSHRRQHPVQSARDLSQLIVRTIGGAGRDRHPATRTFQALRIAVNQELQHVSRALKETFPACLTAGGLLAVLTFHSLEDRIVKQAFRDRTVWQELTPKPLEPSPAEVRVNPRSRSARLRVARRLPPRSSAAKAETASEGVIERKQIASATTARAQQEESRARGGPP</sequence>
<protein>
    <recommendedName>
        <fullName evidence="6">Ribosomal RNA small subunit methyltransferase H</fullName>
        <ecNumber evidence="6">2.1.1.199</ecNumber>
    </recommendedName>
    <alternativeName>
        <fullName evidence="6">16S rRNA m(4)C1402 methyltransferase</fullName>
    </alternativeName>
    <alternativeName>
        <fullName evidence="6">rRNA (cytosine-N(4)-)-methyltransferase RsmH</fullName>
    </alternativeName>
</protein>
<dbReference type="SUPFAM" id="SSF81799">
    <property type="entry name" value="Putative methyltransferase TM0872, insert domain"/>
    <property type="match status" value="1"/>
</dbReference>
<dbReference type="InterPro" id="IPR002903">
    <property type="entry name" value="RsmH"/>
</dbReference>
<comment type="subcellular location">
    <subcellularLocation>
        <location evidence="6">Cytoplasm</location>
    </subcellularLocation>
</comment>
<evidence type="ECO:0000256" key="6">
    <source>
        <dbReference type="HAMAP-Rule" id="MF_01007"/>
    </source>
</evidence>
<comment type="caution">
    <text evidence="8">The sequence shown here is derived from an EMBL/GenBank/DDBJ whole genome shotgun (WGS) entry which is preliminary data.</text>
</comment>
<gene>
    <name evidence="6 8" type="primary">rsmH</name>
    <name evidence="8" type="ORF">ENS64_12380</name>
</gene>
<keyword evidence="6" id="KW-0963">Cytoplasm</keyword>
<comment type="catalytic activity">
    <reaction evidence="6">
        <text>cytidine(1402) in 16S rRNA + S-adenosyl-L-methionine = N(4)-methylcytidine(1402) in 16S rRNA + S-adenosyl-L-homocysteine + H(+)</text>
        <dbReference type="Rhea" id="RHEA:42928"/>
        <dbReference type="Rhea" id="RHEA-COMP:10286"/>
        <dbReference type="Rhea" id="RHEA-COMP:10287"/>
        <dbReference type="ChEBI" id="CHEBI:15378"/>
        <dbReference type="ChEBI" id="CHEBI:57856"/>
        <dbReference type="ChEBI" id="CHEBI:59789"/>
        <dbReference type="ChEBI" id="CHEBI:74506"/>
        <dbReference type="ChEBI" id="CHEBI:82748"/>
        <dbReference type="EC" id="2.1.1.199"/>
    </reaction>
</comment>
<keyword evidence="2 6" id="KW-0698">rRNA processing</keyword>
<dbReference type="PANTHER" id="PTHR11265:SF0">
    <property type="entry name" value="12S RRNA N4-METHYLCYTIDINE METHYLTRANSFERASE"/>
    <property type="match status" value="1"/>
</dbReference>
<dbReference type="PIRSF" id="PIRSF004486">
    <property type="entry name" value="MraW"/>
    <property type="match status" value="1"/>
</dbReference>
<evidence type="ECO:0000256" key="5">
    <source>
        <dbReference type="ARBA" id="ARBA00022691"/>
    </source>
</evidence>
<dbReference type="PANTHER" id="PTHR11265">
    <property type="entry name" value="S-ADENOSYL-METHYLTRANSFERASE MRAW"/>
    <property type="match status" value="1"/>
</dbReference>
<dbReference type="HAMAP" id="MF_01007">
    <property type="entry name" value="16SrRNA_methyltr_H"/>
    <property type="match status" value="1"/>
</dbReference>
<feature type="binding site" evidence="6">
    <location>
        <position position="89"/>
    </location>
    <ligand>
        <name>S-adenosyl-L-methionine</name>
        <dbReference type="ChEBI" id="CHEBI:59789"/>
    </ligand>
</feature>
<feature type="compositionally biased region" description="Basic residues" evidence="7">
    <location>
        <begin position="291"/>
        <end position="302"/>
    </location>
</feature>
<feature type="region of interest" description="Disordered" evidence="7">
    <location>
        <begin position="274"/>
        <end position="343"/>
    </location>
</feature>
<dbReference type="Gene3D" id="3.40.50.150">
    <property type="entry name" value="Vaccinia Virus protein VP39"/>
    <property type="match status" value="1"/>
</dbReference>
<dbReference type="Gene3D" id="1.10.150.170">
    <property type="entry name" value="Putative methyltransferase TM0872, insert domain"/>
    <property type="match status" value="1"/>
</dbReference>
<evidence type="ECO:0000256" key="4">
    <source>
        <dbReference type="ARBA" id="ARBA00022679"/>
    </source>
</evidence>
<dbReference type="GO" id="GO:0070475">
    <property type="term" value="P:rRNA base methylation"/>
    <property type="evidence" value="ECO:0007669"/>
    <property type="project" value="UniProtKB-UniRule"/>
</dbReference>
<keyword evidence="3 6" id="KW-0489">Methyltransferase</keyword>
<feature type="binding site" evidence="6">
    <location>
        <position position="110"/>
    </location>
    <ligand>
        <name>S-adenosyl-L-methionine</name>
        <dbReference type="ChEBI" id="CHEBI:59789"/>
    </ligand>
</feature>
<dbReference type="Pfam" id="PF01795">
    <property type="entry name" value="Methyltransf_5"/>
    <property type="match status" value="1"/>
</dbReference>
<evidence type="ECO:0000313" key="8">
    <source>
        <dbReference type="EMBL" id="HGT40039.1"/>
    </source>
</evidence>
<dbReference type="NCBIfam" id="TIGR00006">
    <property type="entry name" value="16S rRNA (cytosine(1402)-N(4))-methyltransferase RsmH"/>
    <property type="match status" value="1"/>
</dbReference>
<feature type="binding site" evidence="6">
    <location>
        <position position="64"/>
    </location>
    <ligand>
        <name>S-adenosyl-L-methionine</name>
        <dbReference type="ChEBI" id="CHEBI:59789"/>
    </ligand>
</feature>
<keyword evidence="4 6" id="KW-0808">Transferase</keyword>
<evidence type="ECO:0000256" key="7">
    <source>
        <dbReference type="SAM" id="MobiDB-lite"/>
    </source>
</evidence>
<dbReference type="InterPro" id="IPR029063">
    <property type="entry name" value="SAM-dependent_MTases_sf"/>
</dbReference>